<feature type="region of interest" description="Disordered" evidence="8">
    <location>
        <begin position="476"/>
        <end position="619"/>
    </location>
</feature>
<proteinExistence type="inferred from homology"/>
<dbReference type="EMBL" id="CAWUHB010000003">
    <property type="protein sequence ID" value="CAK7210440.1"/>
    <property type="molecule type" value="Genomic_DNA"/>
</dbReference>
<protein>
    <recommendedName>
        <fullName evidence="4">Nucleolar protein 12</fullName>
    </recommendedName>
</protein>
<evidence type="ECO:0000313" key="10">
    <source>
        <dbReference type="EMBL" id="CAK7210440.1"/>
    </source>
</evidence>
<dbReference type="PANTHER" id="PTHR23236">
    <property type="entry name" value="EUKARYOTIC TRANSLATION INITIATION FACTOR 4B/4H"/>
    <property type="match status" value="1"/>
</dbReference>
<feature type="compositionally biased region" description="Acidic residues" evidence="8">
    <location>
        <begin position="61"/>
        <end position="103"/>
    </location>
</feature>
<dbReference type="Proteomes" id="UP001642405">
    <property type="component" value="Unassembled WGS sequence"/>
</dbReference>
<feature type="compositionally biased region" description="Basic and acidic residues" evidence="8">
    <location>
        <begin position="251"/>
        <end position="262"/>
    </location>
</feature>
<dbReference type="Pfam" id="PF00076">
    <property type="entry name" value="RRM_1"/>
    <property type="match status" value="1"/>
</dbReference>
<dbReference type="InterPro" id="IPR035979">
    <property type="entry name" value="RBD_domain_sf"/>
</dbReference>
<feature type="compositionally biased region" description="Basic and acidic residues" evidence="8">
    <location>
        <begin position="494"/>
        <end position="506"/>
    </location>
</feature>
<feature type="domain" description="RRM" evidence="9">
    <location>
        <begin position="356"/>
        <end position="468"/>
    </location>
</feature>
<feature type="compositionally biased region" description="Basic and acidic residues" evidence="8">
    <location>
        <begin position="128"/>
        <end position="153"/>
    </location>
</feature>
<accession>A0ABP0AT90</accession>
<evidence type="ECO:0000256" key="4">
    <source>
        <dbReference type="ARBA" id="ARBA00015520"/>
    </source>
</evidence>
<comment type="caution">
    <text evidence="10">The sequence shown here is derived from an EMBL/GenBank/DDBJ whole genome shotgun (WGS) entry which is preliminary data.</text>
</comment>
<name>A0ABP0AT90_9PEZI</name>
<feature type="region of interest" description="Disordered" evidence="8">
    <location>
        <begin position="238"/>
        <end position="276"/>
    </location>
</feature>
<keyword evidence="5 7" id="KW-0694">RNA-binding</keyword>
<feature type="compositionally biased region" description="Low complexity" evidence="8">
    <location>
        <begin position="42"/>
        <end position="57"/>
    </location>
</feature>
<comment type="function">
    <text evidence="1">Involved in pre-25S rRNA processing.</text>
</comment>
<sequence length="619" mass="66621">MAPSKSVFAAPKKAVDPTLDALFSSSVGPVEARAKPKYKPLVASKPRAAPAAAPVKPLTKEEEEAASEESEDEEEEEEDDDDDDEDNEDNDDEEESSVAEEETPAAPVDLKNGASKRKRKNRDENDDLESRYFYKLEKEINSPAEKKTKRVADDADDEMAEGGEEAEDSDEAAEPIVHESLLKAAAGETTAYDAADGEMNDDDKAKADRTVFLSNVSISAITGKAAKKTLIAHLESVSNEEPAKGKASKKNKQDTDKVAEGEAKEEEEDDKEEKKSVLESLRFRSTPFASAALPKRASFITKAVMGATSQSTNAYAVYTTAAAARAAVRKLNGTVVLDRHLRADSVSHPSPIDHRRCVFVGNLGFVDDETVLSANPEADGENGGGEMTRKKRNKTPMDVEEGLWRTFTKHAGKVESVRVIRDQTTRVGKGIAYVQFYDATSVEAALLLADKKYPPLLPRALRVSRCKAPYKTARALERAQEKVNGKPGSSEGPGGKRDRHDRDRNNRRNSASSGTNNDTTGYKPKLTAEQQTSAGRASKLLGKSAATTPLGASGPDGKPMVFEGMRARVGGVNLFKKGKGGKKAGAGGRGPPGKDASRKQLRQAARSATWRASKKGGDA</sequence>
<reference evidence="10 11" key="1">
    <citation type="submission" date="2024-01" db="EMBL/GenBank/DDBJ databases">
        <authorList>
            <person name="Allen C."/>
            <person name="Tagirdzhanova G."/>
        </authorList>
    </citation>
    <scope>NUCLEOTIDE SEQUENCE [LARGE SCALE GENOMIC DNA]</scope>
</reference>
<feature type="region of interest" description="Disordered" evidence="8">
    <location>
        <begin position="1"/>
        <end position="184"/>
    </location>
</feature>
<evidence type="ECO:0000256" key="2">
    <source>
        <dbReference type="ARBA" id="ARBA00004604"/>
    </source>
</evidence>
<evidence type="ECO:0000256" key="6">
    <source>
        <dbReference type="ARBA" id="ARBA00023242"/>
    </source>
</evidence>
<comment type="similarity">
    <text evidence="3">Belongs to the RRM RBM34 family.</text>
</comment>
<feature type="region of interest" description="Disordered" evidence="8">
    <location>
        <begin position="374"/>
        <end position="397"/>
    </location>
</feature>
<dbReference type="SUPFAM" id="SSF54928">
    <property type="entry name" value="RNA-binding domain, RBD"/>
    <property type="match status" value="2"/>
</dbReference>
<organism evidence="10 11">
    <name type="scientific">Sporothrix curviconia</name>
    <dbReference type="NCBI Taxonomy" id="1260050"/>
    <lineage>
        <taxon>Eukaryota</taxon>
        <taxon>Fungi</taxon>
        <taxon>Dikarya</taxon>
        <taxon>Ascomycota</taxon>
        <taxon>Pezizomycotina</taxon>
        <taxon>Sordariomycetes</taxon>
        <taxon>Sordariomycetidae</taxon>
        <taxon>Ophiostomatales</taxon>
        <taxon>Ophiostomataceae</taxon>
        <taxon>Sporothrix</taxon>
    </lineage>
</organism>
<dbReference type="PANTHER" id="PTHR23236:SF25">
    <property type="entry name" value="RNA-BINDING PROTEIN 34"/>
    <property type="match status" value="1"/>
</dbReference>
<evidence type="ECO:0000256" key="3">
    <source>
        <dbReference type="ARBA" id="ARBA00007077"/>
    </source>
</evidence>
<feature type="compositionally biased region" description="Acidic residues" evidence="8">
    <location>
        <begin position="154"/>
        <end position="173"/>
    </location>
</feature>
<dbReference type="Gene3D" id="3.30.70.330">
    <property type="match status" value="2"/>
</dbReference>
<evidence type="ECO:0000256" key="7">
    <source>
        <dbReference type="PROSITE-ProRule" id="PRU00176"/>
    </source>
</evidence>
<evidence type="ECO:0000313" key="11">
    <source>
        <dbReference type="Proteomes" id="UP001642405"/>
    </source>
</evidence>
<dbReference type="SMART" id="SM00360">
    <property type="entry name" value="RRM"/>
    <property type="match status" value="1"/>
</dbReference>
<comment type="subcellular location">
    <subcellularLocation>
        <location evidence="2">Nucleus</location>
        <location evidence="2">Nucleolus</location>
    </subcellularLocation>
</comment>
<keyword evidence="6" id="KW-0539">Nucleus</keyword>
<evidence type="ECO:0000259" key="9">
    <source>
        <dbReference type="PROSITE" id="PS50102"/>
    </source>
</evidence>
<keyword evidence="11" id="KW-1185">Reference proteome</keyword>
<dbReference type="PROSITE" id="PS50102">
    <property type="entry name" value="RRM"/>
    <property type="match status" value="1"/>
</dbReference>
<evidence type="ECO:0000256" key="8">
    <source>
        <dbReference type="SAM" id="MobiDB-lite"/>
    </source>
</evidence>
<dbReference type="InterPro" id="IPR000504">
    <property type="entry name" value="RRM_dom"/>
</dbReference>
<gene>
    <name evidence="10" type="primary">NOP12</name>
    <name evidence="10" type="ORF">SCUCBS95973_000784</name>
</gene>
<evidence type="ECO:0000256" key="5">
    <source>
        <dbReference type="ARBA" id="ARBA00022884"/>
    </source>
</evidence>
<feature type="compositionally biased region" description="Polar residues" evidence="8">
    <location>
        <begin position="510"/>
        <end position="520"/>
    </location>
</feature>
<dbReference type="InterPro" id="IPR012677">
    <property type="entry name" value="Nucleotide-bd_a/b_plait_sf"/>
</dbReference>
<evidence type="ECO:0000256" key="1">
    <source>
        <dbReference type="ARBA" id="ARBA00002475"/>
    </source>
</evidence>